<reference evidence="2" key="1">
    <citation type="journal article" date="2023" name="Nat. Plants">
        <title>Single-cell RNA sequencing provides a high-resolution roadmap for understanding the multicellular compartmentation of specialized metabolism.</title>
        <authorList>
            <person name="Sun S."/>
            <person name="Shen X."/>
            <person name="Li Y."/>
            <person name="Li Y."/>
            <person name="Wang S."/>
            <person name="Li R."/>
            <person name="Zhang H."/>
            <person name="Shen G."/>
            <person name="Guo B."/>
            <person name="Wei J."/>
            <person name="Xu J."/>
            <person name="St-Pierre B."/>
            <person name="Chen S."/>
            <person name="Sun C."/>
        </authorList>
    </citation>
    <scope>NUCLEOTIDE SEQUENCE [LARGE SCALE GENOMIC DNA]</scope>
</reference>
<evidence type="ECO:0000313" key="1">
    <source>
        <dbReference type="EMBL" id="KAI5667189.1"/>
    </source>
</evidence>
<name>A0ACC0B3G5_CATRO</name>
<comment type="caution">
    <text evidence="1">The sequence shown here is derived from an EMBL/GenBank/DDBJ whole genome shotgun (WGS) entry which is preliminary data.</text>
</comment>
<keyword evidence="2" id="KW-1185">Reference proteome</keyword>
<dbReference type="Proteomes" id="UP001060085">
    <property type="component" value="Linkage Group LG04"/>
</dbReference>
<evidence type="ECO:0000313" key="2">
    <source>
        <dbReference type="Proteomes" id="UP001060085"/>
    </source>
</evidence>
<proteinExistence type="predicted"/>
<accession>A0ACC0B3G5</accession>
<gene>
    <name evidence="1" type="ORF">M9H77_17042</name>
</gene>
<sequence length="761" mass="85991">MGATNSRMVEEDKALLLCRERKKFIGQALDGRCNLAATHITYIEGLKLTGIALRRFVEPEGPVDSSIYTSTSATPEALALTDRTVSQASFSSPSFSHGNGNISPSSSPPSTRRYQANHMKFRGTFSRKVEEKPSVPQTVSVASGTPQSTTPRSTGRPETQVFETPDIQPETPPWDYFGLFHPVDNHYSTQDQMEVNLNSEYANELRQLREDEEISELKGEEEKLSTYGREESLESEDEFDEPSTDMLVRRFENVNRGEENVAATDLPAMPSTESIASESKVLNGENRSPDLTPLRETSSGAPVANDVKATIEENEVENKIAPKDFFSSMKHIEYLFGKASESGKEVPRMLEANKFHFRPIFPGKESGSMTSSLLKSCFSCGEDPSQHQEGSEPPETSVKYLTWHRTTSSRSASSRNLLGANPTDEIEDLTKNLLDSLSMVSRTHASTLDRLYAWEKKLYDEVKASQKVRKKYDSMCRLLRQQESKGENHSRIEKTRAAVKDLHSRIRVAIHRIDSVSKKIEDLRDTELQPQLEELIEGLRRMWEVMLDCHKLQFHVISVAYTPTNIKISIQSDSRRQITMELENELNSLSYSFTKWIGAQKAYIEAINKWLYKCFLPQKSSKKKRRLLQPPPLRNYGPPIYVTCGVWLDKLDTLPTKAVTDSIKSLAAEVSHFLPRQEKNQGKHGTSGKDVEKGMNLLRNEGSEEEQQRPAAGLDQFRISLAGFLCQLSHFADFSVTMFTDLQKEIEKAKSSYQLLKSQEK</sequence>
<protein>
    <submittedName>
        <fullName evidence="1">Uncharacterized protein</fullName>
    </submittedName>
</protein>
<organism evidence="1 2">
    <name type="scientific">Catharanthus roseus</name>
    <name type="common">Madagascar periwinkle</name>
    <name type="synonym">Vinca rosea</name>
    <dbReference type="NCBI Taxonomy" id="4058"/>
    <lineage>
        <taxon>Eukaryota</taxon>
        <taxon>Viridiplantae</taxon>
        <taxon>Streptophyta</taxon>
        <taxon>Embryophyta</taxon>
        <taxon>Tracheophyta</taxon>
        <taxon>Spermatophyta</taxon>
        <taxon>Magnoliopsida</taxon>
        <taxon>eudicotyledons</taxon>
        <taxon>Gunneridae</taxon>
        <taxon>Pentapetalae</taxon>
        <taxon>asterids</taxon>
        <taxon>lamiids</taxon>
        <taxon>Gentianales</taxon>
        <taxon>Apocynaceae</taxon>
        <taxon>Rauvolfioideae</taxon>
        <taxon>Vinceae</taxon>
        <taxon>Catharanthinae</taxon>
        <taxon>Catharanthus</taxon>
    </lineage>
</organism>
<dbReference type="EMBL" id="CM044704">
    <property type="protein sequence ID" value="KAI5667189.1"/>
    <property type="molecule type" value="Genomic_DNA"/>
</dbReference>